<name>A0A4R5XFT1_9AGAM</name>
<keyword evidence="2" id="KW-1185">Reference proteome</keyword>
<gene>
    <name evidence="1" type="ORF">BD410DRAFT_48887</name>
</gene>
<reference evidence="1 2" key="1">
    <citation type="submission" date="2018-06" db="EMBL/GenBank/DDBJ databases">
        <title>A transcriptomic atlas of mushroom development highlights an independent origin of complex multicellularity.</title>
        <authorList>
            <consortium name="DOE Joint Genome Institute"/>
            <person name="Krizsan K."/>
            <person name="Almasi E."/>
            <person name="Merenyi Z."/>
            <person name="Sahu N."/>
            <person name="Viragh M."/>
            <person name="Koszo T."/>
            <person name="Mondo S."/>
            <person name="Kiss B."/>
            <person name="Balint B."/>
            <person name="Kues U."/>
            <person name="Barry K."/>
            <person name="Hegedus J.C."/>
            <person name="Henrissat B."/>
            <person name="Johnson J."/>
            <person name="Lipzen A."/>
            <person name="Ohm R."/>
            <person name="Nagy I."/>
            <person name="Pangilinan J."/>
            <person name="Yan J."/>
            <person name="Xiong Y."/>
            <person name="Grigoriev I.V."/>
            <person name="Hibbett D.S."/>
            <person name="Nagy L.G."/>
        </authorList>
    </citation>
    <scope>NUCLEOTIDE SEQUENCE [LARGE SCALE GENOMIC DNA]</scope>
    <source>
        <strain evidence="1 2">SZMC22713</strain>
    </source>
</reference>
<evidence type="ECO:0000313" key="2">
    <source>
        <dbReference type="Proteomes" id="UP000294933"/>
    </source>
</evidence>
<dbReference type="VEuPathDB" id="FungiDB:BD410DRAFT_48887"/>
<sequence>MSEFLRLNGGQVVELKLNLPPAIEALALCPQLERLHIISPYPRNLDHIFKQGPGHPQLCKLIINVPCTGMTQPDRGMQLVIESLLNFDFSSFPNFREIHVENFVWPTTDRDVQRHPTCISFCRSAKQQGIVVFDGTGTPWRERAQLRRDR</sequence>
<protein>
    <recommendedName>
        <fullName evidence="3">F-box domain-containing protein</fullName>
    </recommendedName>
</protein>
<organism evidence="1 2">
    <name type="scientific">Rickenella mellea</name>
    <dbReference type="NCBI Taxonomy" id="50990"/>
    <lineage>
        <taxon>Eukaryota</taxon>
        <taxon>Fungi</taxon>
        <taxon>Dikarya</taxon>
        <taxon>Basidiomycota</taxon>
        <taxon>Agaricomycotina</taxon>
        <taxon>Agaricomycetes</taxon>
        <taxon>Hymenochaetales</taxon>
        <taxon>Rickenellaceae</taxon>
        <taxon>Rickenella</taxon>
    </lineage>
</organism>
<evidence type="ECO:0000313" key="1">
    <source>
        <dbReference type="EMBL" id="TDL29983.1"/>
    </source>
</evidence>
<dbReference type="AlphaFoldDB" id="A0A4R5XFT1"/>
<evidence type="ECO:0008006" key="3">
    <source>
        <dbReference type="Google" id="ProtNLM"/>
    </source>
</evidence>
<accession>A0A4R5XFT1</accession>
<dbReference type="Proteomes" id="UP000294933">
    <property type="component" value="Unassembled WGS sequence"/>
</dbReference>
<dbReference type="EMBL" id="ML170156">
    <property type="protein sequence ID" value="TDL29983.1"/>
    <property type="molecule type" value="Genomic_DNA"/>
</dbReference>
<proteinExistence type="predicted"/>